<reference evidence="2 3" key="1">
    <citation type="submission" date="2017-06" db="EMBL/GenBank/DDBJ databases">
        <title>Comparative genomic analysis of Ambrosia Fusariam Clade fungi.</title>
        <authorList>
            <person name="Stajich J.E."/>
            <person name="Carrillo J."/>
            <person name="Kijimoto T."/>
            <person name="Eskalen A."/>
            <person name="O'Donnell K."/>
            <person name="Kasson M."/>
        </authorList>
    </citation>
    <scope>NUCLEOTIDE SEQUENCE [LARGE SCALE GENOMIC DNA]</scope>
    <source>
        <strain evidence="2 3">UCR1854</strain>
    </source>
</reference>
<evidence type="ECO:0000256" key="1">
    <source>
        <dbReference type="SAM" id="MobiDB-lite"/>
    </source>
</evidence>
<feature type="non-terminal residue" evidence="2">
    <location>
        <position position="647"/>
    </location>
</feature>
<sequence length="647" mass="72982">MRDHCREEHGWASSARRGRPRRNAATQEGASESEHLPWRTGVSHQRFFSQGPGSSFFEVDRQPAGAEGSPGHRLDGACMSPTREAGYMQLIEDADRVLLHAQAEEKKRVQAIDEAKEPSPWQRRAGVARYLASNTHLDLGDMRHLTRPLGALSVEGCKPSSDAGGSRMGGVGGDGDEDCDGGGGGDDDDDDDDEDEDDGDSSDGEEGEEASPDPAVAARERLTESLIGLVQEAFRKLIWTARKHAILETVGIFALFEVERRESGQEAQRPFNPRIRRTTIRRYRHFWNGLLAYLFRTWELPPDRKPTYVLTSRQRQCFEDVTSIAMELHGHQCVSSPQLGHPTEAGAPESQIACQERLRLGVLDLVMALLDQPLKDDAYDSPLASGLAVLSIEDDGRYGELEGFLPRISAIAKFSRLLVVEKARRTRVGEVERLQEEDGLELADAKSKARGHAELVQGMVQRFLVRLPLREEPAPPFVMSWLIRLRTYGMHITYQTPVEGRVHWVGDVVHYESMRLSMDQLRQLVHAVVADARRILFRDLLLAGGLLAEGEEGVDEAPIPRIDWGWVDNPTEKAAGWSFLKDIRNRFEVEGEQWLIRRILHNGRLRSRFTQLRANVPRWTKRAIDQYERHAERFLEKLLINNASRVR</sequence>
<organism evidence="2 3">
    <name type="scientific">Fusarium euwallaceae</name>
    <dbReference type="NCBI Taxonomy" id="1147111"/>
    <lineage>
        <taxon>Eukaryota</taxon>
        <taxon>Fungi</taxon>
        <taxon>Dikarya</taxon>
        <taxon>Ascomycota</taxon>
        <taxon>Pezizomycotina</taxon>
        <taxon>Sordariomycetes</taxon>
        <taxon>Hypocreomycetidae</taxon>
        <taxon>Hypocreales</taxon>
        <taxon>Nectriaceae</taxon>
        <taxon>Fusarium</taxon>
        <taxon>Fusarium solani species complex</taxon>
    </lineage>
</organism>
<feature type="compositionally biased region" description="Polar residues" evidence="1">
    <location>
        <begin position="42"/>
        <end position="53"/>
    </location>
</feature>
<accession>A0A430KXQ6</accession>
<protein>
    <submittedName>
        <fullName evidence="2">Uncharacterized protein</fullName>
    </submittedName>
</protein>
<dbReference type="Proteomes" id="UP000287124">
    <property type="component" value="Unassembled WGS sequence"/>
</dbReference>
<evidence type="ECO:0000313" key="2">
    <source>
        <dbReference type="EMBL" id="RTE68285.1"/>
    </source>
</evidence>
<dbReference type="AlphaFoldDB" id="A0A430KXQ6"/>
<keyword evidence="3" id="KW-1185">Reference proteome</keyword>
<comment type="caution">
    <text evidence="2">The sequence shown here is derived from an EMBL/GenBank/DDBJ whole genome shotgun (WGS) entry which is preliminary data.</text>
</comment>
<feature type="compositionally biased region" description="Basic and acidic residues" evidence="1">
    <location>
        <begin position="1"/>
        <end position="10"/>
    </location>
</feature>
<feature type="region of interest" description="Disordered" evidence="1">
    <location>
        <begin position="154"/>
        <end position="216"/>
    </location>
</feature>
<dbReference type="EMBL" id="MIKF01000964">
    <property type="protein sequence ID" value="RTE68285.1"/>
    <property type="molecule type" value="Genomic_DNA"/>
</dbReference>
<proteinExistence type="predicted"/>
<feature type="compositionally biased region" description="Acidic residues" evidence="1">
    <location>
        <begin position="174"/>
        <end position="211"/>
    </location>
</feature>
<gene>
    <name evidence="2" type="ORF">BHE90_017338</name>
</gene>
<name>A0A430KXQ6_9HYPO</name>
<evidence type="ECO:0000313" key="3">
    <source>
        <dbReference type="Proteomes" id="UP000287124"/>
    </source>
</evidence>
<feature type="region of interest" description="Disordered" evidence="1">
    <location>
        <begin position="1"/>
        <end position="76"/>
    </location>
</feature>